<dbReference type="InterPro" id="IPR011009">
    <property type="entry name" value="Kinase-like_dom_sf"/>
</dbReference>
<gene>
    <name evidence="4" type="ORF">BDV95DRAFT_612178</name>
</gene>
<evidence type="ECO:0000259" key="3">
    <source>
        <dbReference type="PROSITE" id="PS50234"/>
    </source>
</evidence>
<dbReference type="SMART" id="SM00220">
    <property type="entry name" value="S_TKc"/>
    <property type="match status" value="1"/>
</dbReference>
<dbReference type="Gene3D" id="3.40.50.410">
    <property type="entry name" value="von Willebrand factor, type A domain"/>
    <property type="match status" value="1"/>
</dbReference>
<dbReference type="SUPFAM" id="SSF53300">
    <property type="entry name" value="vWA-like"/>
    <property type="match status" value="1"/>
</dbReference>
<dbReference type="Proteomes" id="UP000481861">
    <property type="component" value="Unassembled WGS sequence"/>
</dbReference>
<name>A0A7C8M1I0_9PLEO</name>
<dbReference type="InterPro" id="IPR002035">
    <property type="entry name" value="VWF_A"/>
</dbReference>
<dbReference type="Pfam" id="PF00069">
    <property type="entry name" value="Pkinase"/>
    <property type="match status" value="1"/>
</dbReference>
<evidence type="ECO:0000256" key="1">
    <source>
        <dbReference type="SAM" id="MobiDB-lite"/>
    </source>
</evidence>
<reference evidence="4 5" key="1">
    <citation type="submission" date="2020-01" db="EMBL/GenBank/DDBJ databases">
        <authorList>
            <consortium name="DOE Joint Genome Institute"/>
            <person name="Haridas S."/>
            <person name="Albert R."/>
            <person name="Binder M."/>
            <person name="Bloem J."/>
            <person name="Labutti K."/>
            <person name="Salamov A."/>
            <person name="Andreopoulos B."/>
            <person name="Baker S.E."/>
            <person name="Barry K."/>
            <person name="Bills G."/>
            <person name="Bluhm B.H."/>
            <person name="Cannon C."/>
            <person name="Castanera R."/>
            <person name="Culley D.E."/>
            <person name="Daum C."/>
            <person name="Ezra D."/>
            <person name="Gonzalez J.B."/>
            <person name="Henrissat B."/>
            <person name="Kuo A."/>
            <person name="Liang C."/>
            <person name="Lipzen A."/>
            <person name="Lutzoni F."/>
            <person name="Magnuson J."/>
            <person name="Mondo S."/>
            <person name="Nolan M."/>
            <person name="Ohm R."/>
            <person name="Pangilinan J."/>
            <person name="Park H.-J.H."/>
            <person name="Ramirez L."/>
            <person name="Alfaro M."/>
            <person name="Sun H."/>
            <person name="Tritt A."/>
            <person name="Yoshinaga Y."/>
            <person name="Zwiers L.-H.L."/>
            <person name="Turgeon B.G."/>
            <person name="Goodwin S.B."/>
            <person name="Spatafora J.W."/>
            <person name="Crous P.W."/>
            <person name="Grigoriev I.V."/>
        </authorList>
    </citation>
    <scope>NUCLEOTIDE SEQUENCE [LARGE SCALE GENOMIC DNA]</scope>
    <source>
        <strain evidence="4 5">CBS 611.86</strain>
    </source>
</reference>
<feature type="compositionally biased region" description="Low complexity" evidence="1">
    <location>
        <begin position="623"/>
        <end position="636"/>
    </location>
</feature>
<comment type="caution">
    <text evidence="4">The sequence shown here is derived from an EMBL/GenBank/DDBJ whole genome shotgun (WGS) entry which is preliminary data.</text>
</comment>
<feature type="compositionally biased region" description="Low complexity" evidence="1">
    <location>
        <begin position="684"/>
        <end position="695"/>
    </location>
</feature>
<dbReference type="SUPFAM" id="SSF56112">
    <property type="entry name" value="Protein kinase-like (PK-like)"/>
    <property type="match status" value="1"/>
</dbReference>
<dbReference type="EMBL" id="JAADJZ010000030">
    <property type="protein sequence ID" value="KAF2865936.1"/>
    <property type="molecule type" value="Genomic_DNA"/>
</dbReference>
<evidence type="ECO:0000313" key="5">
    <source>
        <dbReference type="Proteomes" id="UP000481861"/>
    </source>
</evidence>
<feature type="domain" description="VWFA" evidence="3">
    <location>
        <begin position="743"/>
        <end position="953"/>
    </location>
</feature>
<organism evidence="4 5">
    <name type="scientific">Massariosphaeria phaeospora</name>
    <dbReference type="NCBI Taxonomy" id="100035"/>
    <lineage>
        <taxon>Eukaryota</taxon>
        <taxon>Fungi</taxon>
        <taxon>Dikarya</taxon>
        <taxon>Ascomycota</taxon>
        <taxon>Pezizomycotina</taxon>
        <taxon>Dothideomycetes</taxon>
        <taxon>Pleosporomycetidae</taxon>
        <taxon>Pleosporales</taxon>
        <taxon>Pleosporales incertae sedis</taxon>
        <taxon>Massariosphaeria</taxon>
    </lineage>
</organism>
<keyword evidence="4" id="KW-0808">Transferase</keyword>
<dbReference type="OrthoDB" id="5986190at2759"/>
<feature type="region of interest" description="Disordered" evidence="1">
    <location>
        <begin position="676"/>
        <end position="695"/>
    </location>
</feature>
<accession>A0A7C8M1I0</accession>
<evidence type="ECO:0000259" key="2">
    <source>
        <dbReference type="PROSITE" id="PS50011"/>
    </source>
</evidence>
<dbReference type="PROSITE" id="PS50011">
    <property type="entry name" value="PROTEIN_KINASE_DOM"/>
    <property type="match status" value="1"/>
</dbReference>
<dbReference type="CDD" id="cd00180">
    <property type="entry name" value="PKc"/>
    <property type="match status" value="1"/>
</dbReference>
<dbReference type="PROSITE" id="PS50234">
    <property type="entry name" value="VWFA"/>
    <property type="match status" value="1"/>
</dbReference>
<keyword evidence="4" id="KW-0418">Kinase</keyword>
<feature type="region of interest" description="Disordered" evidence="1">
    <location>
        <begin position="609"/>
        <end position="663"/>
    </location>
</feature>
<feature type="compositionally biased region" description="Polar residues" evidence="1">
    <location>
        <begin position="976"/>
        <end position="991"/>
    </location>
</feature>
<dbReference type="InterPro" id="IPR000719">
    <property type="entry name" value="Prot_kinase_dom"/>
</dbReference>
<evidence type="ECO:0000313" key="4">
    <source>
        <dbReference type="EMBL" id="KAF2865936.1"/>
    </source>
</evidence>
<dbReference type="PANTHER" id="PTHR24359:SF1">
    <property type="entry name" value="INHIBITOR OF NUCLEAR FACTOR KAPPA-B KINASE EPSILON SUBUNIT HOMOLOG 1-RELATED"/>
    <property type="match status" value="1"/>
</dbReference>
<dbReference type="PANTHER" id="PTHR24359">
    <property type="entry name" value="SERINE/THREONINE-PROTEIN KINASE SBK1"/>
    <property type="match status" value="1"/>
</dbReference>
<feature type="region of interest" description="Disordered" evidence="1">
    <location>
        <begin position="969"/>
        <end position="991"/>
    </location>
</feature>
<feature type="region of interest" description="Disordered" evidence="1">
    <location>
        <begin position="539"/>
        <end position="578"/>
    </location>
</feature>
<dbReference type="Gene3D" id="1.10.510.10">
    <property type="entry name" value="Transferase(Phosphotransferase) domain 1"/>
    <property type="match status" value="1"/>
</dbReference>
<dbReference type="GO" id="GO:0005524">
    <property type="term" value="F:ATP binding"/>
    <property type="evidence" value="ECO:0007669"/>
    <property type="project" value="InterPro"/>
</dbReference>
<protein>
    <submittedName>
        <fullName evidence="4">Kinase-like domain-containing protein</fullName>
    </submittedName>
</protein>
<keyword evidence="5" id="KW-1185">Reference proteome</keyword>
<feature type="domain" description="Protein kinase" evidence="2">
    <location>
        <begin position="157"/>
        <end position="486"/>
    </location>
</feature>
<dbReference type="AlphaFoldDB" id="A0A7C8M1I0"/>
<proteinExistence type="predicted"/>
<dbReference type="InterPro" id="IPR036465">
    <property type="entry name" value="vWFA_dom_sf"/>
</dbReference>
<dbReference type="GO" id="GO:0004674">
    <property type="term" value="F:protein serine/threonine kinase activity"/>
    <property type="evidence" value="ECO:0007669"/>
    <property type="project" value="TreeGrafter"/>
</dbReference>
<feature type="compositionally biased region" description="Polar residues" evidence="1">
    <location>
        <begin position="638"/>
        <end position="650"/>
    </location>
</feature>
<sequence length="991" mass="111475">MANVTGGMARAREEFDTHVRTIEVIGRTADGPKPFTPFNSLASYWTKGRIIQALGAGPGALNPSTMDLIKQRYLRVFSILVLIGRSQLIHNLIPYAHLDDVHLPFYSVPHQQWPSDTQDLERFKETQWTFCVQDFERQLLMNDPHFDENHILPIEEVKTLNSHGSARISQVTVPQEYNHLINDSYPSDPLGNYFVLKTYFTDDAKKYYYDEVNAFKHLMHQEKYVKNMIMFYGSWRQGNTYNILLEYADQGTLLDFFRSRKPPTKDADIAEFWSNLLGIVTALERIHELRRPGDETHLLQGIHQDIKPENILVVSGAGPSEYDVTFKIADLGLSHFIAKVHPDEHVGAIDRYGTPMYSAPECCRLGSLQQSNILVEPSIDIWSLGCILSEAAVWVVLGEDGLTQYADLRRSQISEAYAAAGYGDCFHDGTDALPAVNTMHRRLRQERRVSDNILGDIIMFIAPMFETNFHLRPPAVHAVKNAQRIVEITKDIQFPSAFRKISGPVVQSIFPPQPHFMSPISSTRPDVPRQTPPQVPIDGFAFPTPLRRTPPQTPTRPGSGPHPIARQWHSLQDHPGNLRDIPEGMIGGLNITHSPPTSPNLMSSEVGTRSIMAPSSPNKRRTSSNGSSGLMSSRVSFAQDNSRSPVVNNQHHSEPEADSHANGYFTSVVSPTYQNNYQVNTNGSQSLHSPSSTSISISHRIKKGQKYESVTIEYALNWKRSNPIPKGFWCPINNILGRLEGRDHVFLIDDSKSMEESWPQVIRVFQALAGIVKHTDNDGIDLYFTSAPSTSVNKTKRKELIRQIEKNKPQAGGECDMKQALAGILERFGAHFDTQSTEKSRGRSRFSMLSPSTLMQGKKKRGLSVYILTDGVWQEGPPPVCGVEQPIRNTISKLNLDTKVGIQFIRFGRDEVGMERLDLLDSRLQEEFPDIKMDIVDTTRHDGNVLKMLLGAFDRHWDDDEIPPALARNASHHSQRPSIYQSGVQNGLQNS</sequence>